<dbReference type="SMART" id="SM00115">
    <property type="entry name" value="CASc"/>
    <property type="match status" value="2"/>
</dbReference>
<dbReference type="PROSITE" id="PS50207">
    <property type="entry name" value="CASPASE_P10"/>
    <property type="match status" value="2"/>
</dbReference>
<dbReference type="Proteomes" id="UP001159428">
    <property type="component" value="Unassembled WGS sequence"/>
</dbReference>
<dbReference type="GO" id="GO:0051604">
    <property type="term" value="P:protein maturation"/>
    <property type="evidence" value="ECO:0007669"/>
    <property type="project" value="UniProtKB-ARBA"/>
</dbReference>
<dbReference type="GO" id="GO:0004197">
    <property type="term" value="F:cysteine-type endopeptidase activity"/>
    <property type="evidence" value="ECO:0007669"/>
    <property type="project" value="InterPro"/>
</dbReference>
<dbReference type="GO" id="GO:0006508">
    <property type="term" value="P:proteolysis"/>
    <property type="evidence" value="ECO:0007669"/>
    <property type="project" value="InterPro"/>
</dbReference>
<accession>A0AAU9WZT0</accession>
<organism evidence="6 7">
    <name type="scientific">Pocillopora meandrina</name>
    <dbReference type="NCBI Taxonomy" id="46732"/>
    <lineage>
        <taxon>Eukaryota</taxon>
        <taxon>Metazoa</taxon>
        <taxon>Cnidaria</taxon>
        <taxon>Anthozoa</taxon>
        <taxon>Hexacorallia</taxon>
        <taxon>Scleractinia</taxon>
        <taxon>Astrocoeniina</taxon>
        <taxon>Pocilloporidae</taxon>
        <taxon>Pocillopora</taxon>
    </lineage>
</organism>
<evidence type="ECO:0000256" key="1">
    <source>
        <dbReference type="ARBA" id="ARBA00010134"/>
    </source>
</evidence>
<dbReference type="Gene3D" id="3.40.50.1460">
    <property type="match status" value="2"/>
</dbReference>
<keyword evidence="2" id="KW-0053">Apoptosis</keyword>
<keyword evidence="7" id="KW-1185">Reference proteome</keyword>
<dbReference type="InterPro" id="IPR029030">
    <property type="entry name" value="Caspase-like_dom_sf"/>
</dbReference>
<dbReference type="PROSITE" id="PS50208">
    <property type="entry name" value="CASPASE_P20"/>
    <property type="match status" value="2"/>
</dbReference>
<reference evidence="6 7" key="1">
    <citation type="submission" date="2022-05" db="EMBL/GenBank/DDBJ databases">
        <authorList>
            <consortium name="Genoscope - CEA"/>
            <person name="William W."/>
        </authorList>
    </citation>
    <scope>NUCLEOTIDE SEQUENCE [LARGE SCALE GENOMIC DNA]</scope>
</reference>
<proteinExistence type="inferred from homology"/>
<evidence type="ECO:0000313" key="6">
    <source>
        <dbReference type="EMBL" id="CAH3130562.1"/>
    </source>
</evidence>
<dbReference type="InterPro" id="IPR001309">
    <property type="entry name" value="Pept_C14_p20"/>
</dbReference>
<feature type="non-terminal residue" evidence="6">
    <location>
        <position position="1"/>
    </location>
</feature>
<protein>
    <recommendedName>
        <fullName evidence="8">Caspase family p20 domain-containing protein</fullName>
    </recommendedName>
</protein>
<evidence type="ECO:0000259" key="5">
    <source>
        <dbReference type="PROSITE" id="PS50208"/>
    </source>
</evidence>
<evidence type="ECO:0000256" key="2">
    <source>
        <dbReference type="ARBA" id="ARBA00022703"/>
    </source>
</evidence>
<dbReference type="InterPro" id="IPR015917">
    <property type="entry name" value="Pept_C14A"/>
</dbReference>
<feature type="domain" description="Caspase family p10" evidence="4">
    <location>
        <begin position="419"/>
        <end position="501"/>
    </location>
</feature>
<dbReference type="SUPFAM" id="SSF52129">
    <property type="entry name" value="Caspase-like"/>
    <property type="match status" value="2"/>
</dbReference>
<evidence type="ECO:0000313" key="7">
    <source>
        <dbReference type="Proteomes" id="UP001159428"/>
    </source>
</evidence>
<feature type="non-terminal residue" evidence="6">
    <location>
        <position position="716"/>
    </location>
</feature>
<sequence>VFKDSAFRTLELVRGSQHFSETTPTVWIQGDTWPSFGEIVTRYPLCGASKLRVFVDCFEGKSNLTYGLISPQSRKLQILGVQNGEHLRLTGKLWGWSSQQKQIFKKTFDSKTSFAASSQITHFYNRDIRNGSVLCIYRDLKSNRVHFDINGEEGWVSFSRSEPDFWYGYIRLSSTGSGSKIQVTLVPEEDLAYFDPRLPIPITPVQQEPTDVEDTGNSALGCLPVERIAQAMHAALSRVVPDSKPMLPYQGPAETPWLSHHYVMHTSRPRGLCLLINNVPNLAVGEEQLKGLFKFLSFDVLIERDLQRDEIYNLAKEFAKKDHTYFDTFVVIFLSFSGRCSEISCPDGRNASLEHVMVEFTASRCPSLRGKPKLFFVQRVKGIPSRVDNECSIFASGSFAEKDAVRLPCISASEKDSCPEEADFLLICVTSTYPADQPNREPGSLFIQILDQVIRSSCQMYHLLDMLTMVNKKMKDKQSDQPSIKMPYRNHTLRARVYLALAQEVSYEMNKDPRGLCVIVNNVNFQNRDLNRPGAVEDERSLQLLFRTLFFEVIIRRDLTSHELEKVAQKFGAANHKAYNAFVFIVMSHGGDRDCILGVDGRETTVKNLMCEFRENKCPSLKHKPKAFIIQTCRGCRDNADNSISSPDNDINLQQKVVTTSQAQISSQPCDTALVTDCTLPRSVFPPEADFVLAFATAPGYVSYRDPDNGTWFIQV</sequence>
<feature type="domain" description="Caspase family p10" evidence="4">
    <location>
        <begin position="681"/>
        <end position="716"/>
    </location>
</feature>
<evidence type="ECO:0008006" key="8">
    <source>
        <dbReference type="Google" id="ProtNLM"/>
    </source>
</evidence>
<dbReference type="AlphaFoldDB" id="A0AAU9WZT0"/>
<name>A0AAU9WZT0_9CNID</name>
<comment type="similarity">
    <text evidence="1 3">Belongs to the peptidase C14A family.</text>
</comment>
<gene>
    <name evidence="6" type="ORF">PMEA_00014233</name>
</gene>
<dbReference type="PRINTS" id="PR00376">
    <property type="entry name" value="IL1BCENZYME"/>
</dbReference>
<dbReference type="GO" id="GO:0005737">
    <property type="term" value="C:cytoplasm"/>
    <property type="evidence" value="ECO:0007669"/>
    <property type="project" value="UniProtKB-ARBA"/>
</dbReference>
<dbReference type="GO" id="GO:0043067">
    <property type="term" value="P:regulation of programmed cell death"/>
    <property type="evidence" value="ECO:0007669"/>
    <property type="project" value="UniProtKB-ARBA"/>
</dbReference>
<dbReference type="Pfam" id="PF00656">
    <property type="entry name" value="Peptidase_C14"/>
    <property type="match status" value="2"/>
</dbReference>
<dbReference type="GO" id="GO:0006915">
    <property type="term" value="P:apoptotic process"/>
    <property type="evidence" value="ECO:0007669"/>
    <property type="project" value="UniProtKB-KW"/>
</dbReference>
<dbReference type="PANTHER" id="PTHR48169">
    <property type="entry name" value="DED DOMAIN-CONTAINING PROTEIN"/>
    <property type="match status" value="1"/>
</dbReference>
<evidence type="ECO:0000259" key="4">
    <source>
        <dbReference type="PROSITE" id="PS50207"/>
    </source>
</evidence>
<dbReference type="InterPro" id="IPR011600">
    <property type="entry name" value="Pept_C14_caspase"/>
</dbReference>
<feature type="domain" description="Caspase family p20" evidence="5">
    <location>
        <begin position="513"/>
        <end position="637"/>
    </location>
</feature>
<dbReference type="EMBL" id="CALNXJ010000025">
    <property type="protein sequence ID" value="CAH3130562.1"/>
    <property type="molecule type" value="Genomic_DNA"/>
</dbReference>
<dbReference type="PANTHER" id="PTHR48169:SF1">
    <property type="entry name" value="ASTROCYTIC PHOSPHOPROTEIN PEA-15"/>
    <property type="match status" value="1"/>
</dbReference>
<comment type="caution">
    <text evidence="6">The sequence shown here is derived from an EMBL/GenBank/DDBJ whole genome shotgun (WGS) entry which is preliminary data.</text>
</comment>
<feature type="domain" description="Caspase family p20" evidence="5">
    <location>
        <begin position="287"/>
        <end position="382"/>
    </location>
</feature>
<evidence type="ECO:0000256" key="3">
    <source>
        <dbReference type="RuleBase" id="RU003971"/>
    </source>
</evidence>
<dbReference type="InterPro" id="IPR002138">
    <property type="entry name" value="Pept_C14_p10"/>
</dbReference>